<dbReference type="RefSeq" id="WP_229352477.1">
    <property type="nucleotide sequence ID" value="NZ_BAABAO010000003.1"/>
</dbReference>
<dbReference type="Proteomes" id="UP001501333">
    <property type="component" value="Unassembled WGS sequence"/>
</dbReference>
<evidence type="ECO:0008006" key="3">
    <source>
        <dbReference type="Google" id="ProtNLM"/>
    </source>
</evidence>
<organism evidence="1 2">
    <name type="scientific">Flavobacterium chungbukense</name>
    <dbReference type="NCBI Taxonomy" id="877464"/>
    <lineage>
        <taxon>Bacteria</taxon>
        <taxon>Pseudomonadati</taxon>
        <taxon>Bacteroidota</taxon>
        <taxon>Flavobacteriia</taxon>
        <taxon>Flavobacteriales</taxon>
        <taxon>Flavobacteriaceae</taxon>
        <taxon>Flavobacterium</taxon>
    </lineage>
</organism>
<reference evidence="2" key="1">
    <citation type="journal article" date="2019" name="Int. J. Syst. Evol. Microbiol.">
        <title>The Global Catalogue of Microorganisms (GCM) 10K type strain sequencing project: providing services to taxonomists for standard genome sequencing and annotation.</title>
        <authorList>
            <consortium name="The Broad Institute Genomics Platform"/>
            <consortium name="The Broad Institute Genome Sequencing Center for Infectious Disease"/>
            <person name="Wu L."/>
            <person name="Ma J."/>
        </authorList>
    </citation>
    <scope>NUCLEOTIDE SEQUENCE [LARGE SCALE GENOMIC DNA]</scope>
    <source>
        <strain evidence="2">JCM 17386</strain>
    </source>
</reference>
<accession>A0ABP7XS02</accession>
<evidence type="ECO:0000313" key="2">
    <source>
        <dbReference type="Proteomes" id="UP001501333"/>
    </source>
</evidence>
<comment type="caution">
    <text evidence="1">The sequence shown here is derived from an EMBL/GenBank/DDBJ whole genome shotgun (WGS) entry which is preliminary data.</text>
</comment>
<protein>
    <recommendedName>
        <fullName evidence="3">Bacteriocin</fullName>
    </recommendedName>
</protein>
<name>A0ABP7XS02_9FLAO</name>
<proteinExistence type="predicted"/>
<sequence length="46" mass="4663">MKTIKKIKFSDIKGMLKRDGMREIIGGSGGGGTIGSGGQGNYGFGG</sequence>
<gene>
    <name evidence="1" type="ORF">GCM10022250_09890</name>
</gene>
<keyword evidence="2" id="KW-1185">Reference proteome</keyword>
<evidence type="ECO:0000313" key="1">
    <source>
        <dbReference type="EMBL" id="GAA4124794.1"/>
    </source>
</evidence>
<dbReference type="EMBL" id="BAABAO010000003">
    <property type="protein sequence ID" value="GAA4124794.1"/>
    <property type="molecule type" value="Genomic_DNA"/>
</dbReference>